<dbReference type="AlphaFoldDB" id="A0A8T0S0I5"/>
<gene>
    <name evidence="1" type="ORF">PVAP13_5NG439140</name>
</gene>
<comment type="caution">
    <text evidence="1">The sequence shown here is derived from an EMBL/GenBank/DDBJ whole genome shotgun (WGS) entry which is preliminary data.</text>
</comment>
<accession>A0A8T0S0I5</accession>
<dbReference type="Proteomes" id="UP000823388">
    <property type="component" value="Chromosome 5N"/>
</dbReference>
<evidence type="ECO:0000313" key="1">
    <source>
        <dbReference type="EMBL" id="KAG2591174.1"/>
    </source>
</evidence>
<organism evidence="1 2">
    <name type="scientific">Panicum virgatum</name>
    <name type="common">Blackwell switchgrass</name>
    <dbReference type="NCBI Taxonomy" id="38727"/>
    <lineage>
        <taxon>Eukaryota</taxon>
        <taxon>Viridiplantae</taxon>
        <taxon>Streptophyta</taxon>
        <taxon>Embryophyta</taxon>
        <taxon>Tracheophyta</taxon>
        <taxon>Spermatophyta</taxon>
        <taxon>Magnoliopsida</taxon>
        <taxon>Liliopsida</taxon>
        <taxon>Poales</taxon>
        <taxon>Poaceae</taxon>
        <taxon>PACMAD clade</taxon>
        <taxon>Panicoideae</taxon>
        <taxon>Panicodae</taxon>
        <taxon>Paniceae</taxon>
        <taxon>Panicinae</taxon>
        <taxon>Panicum</taxon>
        <taxon>Panicum sect. Hiantes</taxon>
    </lineage>
</organism>
<keyword evidence="2" id="KW-1185">Reference proteome</keyword>
<dbReference type="EMBL" id="CM029046">
    <property type="protein sequence ID" value="KAG2591174.1"/>
    <property type="molecule type" value="Genomic_DNA"/>
</dbReference>
<reference evidence="1" key="1">
    <citation type="submission" date="2020-05" db="EMBL/GenBank/DDBJ databases">
        <title>WGS assembly of Panicum virgatum.</title>
        <authorList>
            <person name="Lovell J.T."/>
            <person name="Jenkins J."/>
            <person name="Shu S."/>
            <person name="Juenger T.E."/>
            <person name="Schmutz J."/>
        </authorList>
    </citation>
    <scope>NUCLEOTIDE SEQUENCE</scope>
    <source>
        <strain evidence="1">AP13</strain>
    </source>
</reference>
<protein>
    <recommendedName>
        <fullName evidence="3">Reverse transcriptase zinc-binding domain-containing protein</fullName>
    </recommendedName>
</protein>
<evidence type="ECO:0008006" key="3">
    <source>
        <dbReference type="Google" id="ProtNLM"/>
    </source>
</evidence>
<feature type="non-terminal residue" evidence="1">
    <location>
        <position position="1"/>
    </location>
</feature>
<evidence type="ECO:0000313" key="2">
    <source>
        <dbReference type="Proteomes" id="UP000823388"/>
    </source>
</evidence>
<sequence>ETVDHIIFGCPVAASLWQQVGVTLDAHTTVDTLHSTASSSAIPERHGSIFLFLCCWNIWKHRNRVVFDSIEPSLQLLLRNCREDARLWAWRLPRADVAIVEFWCALLYPHVTRCKNSTPLIAV</sequence>
<name>A0A8T0S0I5_PANVG</name>
<proteinExistence type="predicted"/>